<comment type="similarity">
    <text evidence="7">Belongs to the dTDP-4-dehydrorhamnose 3,5-epimerase family.</text>
</comment>
<comment type="function">
    <text evidence="2 7">Catalyzes the epimerization of the C3' and C5'positions of dTDP-6-deoxy-D-xylo-4-hexulose, forming dTDP-6-deoxy-L-lyxo-4-hexulose.</text>
</comment>
<dbReference type="GO" id="GO:0000271">
    <property type="term" value="P:polysaccharide biosynthetic process"/>
    <property type="evidence" value="ECO:0007669"/>
    <property type="project" value="TreeGrafter"/>
</dbReference>
<dbReference type="SUPFAM" id="SSF51182">
    <property type="entry name" value="RmlC-like cupins"/>
    <property type="match status" value="1"/>
</dbReference>
<evidence type="ECO:0000256" key="7">
    <source>
        <dbReference type="RuleBase" id="RU364069"/>
    </source>
</evidence>
<dbReference type="InterPro" id="IPR011051">
    <property type="entry name" value="RmlC_Cupin_sf"/>
</dbReference>
<evidence type="ECO:0000256" key="2">
    <source>
        <dbReference type="ARBA" id="ARBA00001997"/>
    </source>
</evidence>
<dbReference type="UniPathway" id="UPA00124"/>
<comment type="subunit">
    <text evidence="7">Homodimer.</text>
</comment>
<dbReference type="RefSeq" id="WP_110399438.1">
    <property type="nucleotide sequence ID" value="NZ_QJJS01000002.1"/>
</dbReference>
<comment type="caution">
    <text evidence="8">The sequence shown here is derived from an EMBL/GenBank/DDBJ whole genome shotgun (WGS) entry which is preliminary data.</text>
</comment>
<comment type="pathway">
    <text evidence="7">Carbohydrate biosynthesis; dTDP-L-rhamnose biosynthesis.</text>
</comment>
<evidence type="ECO:0000256" key="4">
    <source>
        <dbReference type="ARBA" id="ARBA00019595"/>
    </source>
</evidence>
<gene>
    <name evidence="8" type="ORF">C7444_102313</name>
</gene>
<feature type="active site" description="Proton donor" evidence="5">
    <location>
        <position position="132"/>
    </location>
</feature>
<reference evidence="8 9" key="1">
    <citation type="submission" date="2018-05" db="EMBL/GenBank/DDBJ databases">
        <title>Genomic Encyclopedia of Type Strains, Phase IV (KMG-IV): sequencing the most valuable type-strain genomes for metagenomic binning, comparative biology and taxonomic classification.</title>
        <authorList>
            <person name="Goeker M."/>
        </authorList>
    </citation>
    <scope>NUCLEOTIDE SEQUENCE [LARGE SCALE GENOMIC DNA]</scope>
    <source>
        <strain evidence="8 9">DSM 566</strain>
    </source>
</reference>
<dbReference type="InterPro" id="IPR000888">
    <property type="entry name" value="RmlC-like"/>
</dbReference>
<name>A0A318H4S5_9BURK</name>
<dbReference type="AlphaFoldDB" id="A0A318H4S5"/>
<dbReference type="CDD" id="cd00438">
    <property type="entry name" value="cupin_RmlC"/>
    <property type="match status" value="1"/>
</dbReference>
<keyword evidence="7" id="KW-0413">Isomerase</keyword>
<evidence type="ECO:0000313" key="8">
    <source>
        <dbReference type="EMBL" id="PXW98822.1"/>
    </source>
</evidence>
<dbReference type="EMBL" id="QJJS01000002">
    <property type="protein sequence ID" value="PXW98822.1"/>
    <property type="molecule type" value="Genomic_DNA"/>
</dbReference>
<dbReference type="Gene3D" id="2.60.120.10">
    <property type="entry name" value="Jelly Rolls"/>
    <property type="match status" value="1"/>
</dbReference>
<dbReference type="Pfam" id="PF00908">
    <property type="entry name" value="dTDP_sugar_isom"/>
    <property type="match status" value="1"/>
</dbReference>
<dbReference type="EC" id="5.1.3.13" evidence="3 7"/>
<proteinExistence type="inferred from homology"/>
<dbReference type="NCBIfam" id="TIGR01221">
    <property type="entry name" value="rmlC"/>
    <property type="match status" value="1"/>
</dbReference>
<accession>A0A318H4S5</accession>
<evidence type="ECO:0000256" key="5">
    <source>
        <dbReference type="PIRSR" id="PIRSR600888-1"/>
    </source>
</evidence>
<dbReference type="GO" id="GO:0019305">
    <property type="term" value="P:dTDP-rhamnose biosynthetic process"/>
    <property type="evidence" value="ECO:0007669"/>
    <property type="project" value="UniProtKB-UniRule"/>
</dbReference>
<dbReference type="GO" id="GO:0008830">
    <property type="term" value="F:dTDP-4-dehydrorhamnose 3,5-epimerase activity"/>
    <property type="evidence" value="ECO:0007669"/>
    <property type="project" value="UniProtKB-UniRule"/>
</dbReference>
<dbReference type="OrthoDB" id="9800680at2"/>
<comment type="catalytic activity">
    <reaction evidence="1 7">
        <text>dTDP-4-dehydro-6-deoxy-alpha-D-glucose = dTDP-4-dehydro-beta-L-rhamnose</text>
        <dbReference type="Rhea" id="RHEA:16969"/>
        <dbReference type="ChEBI" id="CHEBI:57649"/>
        <dbReference type="ChEBI" id="CHEBI:62830"/>
        <dbReference type="EC" id="5.1.3.13"/>
    </reaction>
</comment>
<evidence type="ECO:0000256" key="6">
    <source>
        <dbReference type="PIRSR" id="PIRSR600888-3"/>
    </source>
</evidence>
<feature type="site" description="Participates in a stacking interaction with the thymidine ring of dTDP-4-oxo-6-deoxyglucose" evidence="6">
    <location>
        <position position="138"/>
    </location>
</feature>
<protein>
    <recommendedName>
        <fullName evidence="4 7">dTDP-4-dehydrorhamnose 3,5-epimerase</fullName>
        <ecNumber evidence="3 7">5.1.3.13</ecNumber>
    </recommendedName>
    <alternativeName>
        <fullName evidence="7">Thymidine diphospho-4-keto-rhamnose 3,5-epimerase</fullName>
    </alternativeName>
</protein>
<feature type="active site" description="Proton acceptor" evidence="5">
    <location>
        <position position="62"/>
    </location>
</feature>
<dbReference type="GO" id="GO:0005829">
    <property type="term" value="C:cytosol"/>
    <property type="evidence" value="ECO:0007669"/>
    <property type="project" value="TreeGrafter"/>
</dbReference>
<evidence type="ECO:0000256" key="3">
    <source>
        <dbReference type="ARBA" id="ARBA00012098"/>
    </source>
</evidence>
<dbReference type="InterPro" id="IPR014710">
    <property type="entry name" value="RmlC-like_jellyroll"/>
</dbReference>
<dbReference type="PANTHER" id="PTHR21047">
    <property type="entry name" value="DTDP-6-DEOXY-D-GLUCOSE-3,5 EPIMERASE"/>
    <property type="match status" value="1"/>
</dbReference>
<dbReference type="PANTHER" id="PTHR21047:SF2">
    <property type="entry name" value="THYMIDINE DIPHOSPHO-4-KETO-RHAMNOSE 3,5-EPIMERASE"/>
    <property type="match status" value="1"/>
</dbReference>
<keyword evidence="9" id="KW-1185">Reference proteome</keyword>
<dbReference type="Proteomes" id="UP000247811">
    <property type="component" value="Unassembled WGS sequence"/>
</dbReference>
<evidence type="ECO:0000313" key="9">
    <source>
        <dbReference type="Proteomes" id="UP000247811"/>
    </source>
</evidence>
<evidence type="ECO:0000256" key="1">
    <source>
        <dbReference type="ARBA" id="ARBA00001298"/>
    </source>
</evidence>
<organism evidence="8 9">
    <name type="scientific">Sphaerotilus hippei</name>
    <dbReference type="NCBI Taxonomy" id="744406"/>
    <lineage>
        <taxon>Bacteria</taxon>
        <taxon>Pseudomonadati</taxon>
        <taxon>Pseudomonadota</taxon>
        <taxon>Betaproteobacteria</taxon>
        <taxon>Burkholderiales</taxon>
        <taxon>Sphaerotilaceae</taxon>
        <taxon>Sphaerotilus</taxon>
    </lineage>
</organism>
<sequence length="182" mass="20275">MIFTPTTLKDAWLLDLEKRGDSRGFFARTMCTKEFAAHGLVTTFVQQNTSFSADKGTLRGMHFQRGDAAEAKLVRCLRGRIVDIIVDLRGDSPTYMKHEAFELDDQSRRHLYVPPGFAHSFQTLTDDVEVSYLVSSPYTPSAEGGLRYCDPLLGITWPLPVSGISDKDAAWPFLEAGAPPIF</sequence>